<dbReference type="InterPro" id="IPR016024">
    <property type="entry name" value="ARM-type_fold"/>
</dbReference>
<evidence type="ECO:0000313" key="3">
    <source>
        <dbReference type="EMBL" id="KAL1236802.1"/>
    </source>
</evidence>
<dbReference type="InterPro" id="IPR011989">
    <property type="entry name" value="ARM-like"/>
</dbReference>
<protein>
    <submittedName>
        <fullName evidence="3">Importin subunit</fullName>
    </submittedName>
</protein>
<organism evidence="3 4">
    <name type="scientific">Trichinella spiralis</name>
    <name type="common">Trichina worm</name>
    <dbReference type="NCBI Taxonomy" id="6334"/>
    <lineage>
        <taxon>Eukaryota</taxon>
        <taxon>Metazoa</taxon>
        <taxon>Ecdysozoa</taxon>
        <taxon>Nematoda</taxon>
        <taxon>Enoplea</taxon>
        <taxon>Dorylaimia</taxon>
        <taxon>Trichinellida</taxon>
        <taxon>Trichinellidae</taxon>
        <taxon>Trichinella</taxon>
    </lineage>
</organism>
<dbReference type="InterPro" id="IPR058584">
    <property type="entry name" value="IMB1_TNPO1-like_TPR"/>
</dbReference>
<evidence type="ECO:0000259" key="2">
    <source>
        <dbReference type="Pfam" id="PF25574"/>
    </source>
</evidence>
<name>A0ABR3KGF5_TRISP</name>
<proteinExistence type="predicted"/>
<reference evidence="3 4" key="1">
    <citation type="submission" date="2024-07" db="EMBL/GenBank/DDBJ databases">
        <title>Enhanced genomic and transcriptomic resources for Trichinella pseudospiralis and T. spiralis underpin the discovery of pronounced molecular differences between stages and species.</title>
        <authorList>
            <person name="Pasi K.K."/>
            <person name="La Rosa G."/>
            <person name="Gomez-Morales M.A."/>
            <person name="Tosini F."/>
            <person name="Sumanam S."/>
            <person name="Young N.D."/>
            <person name="Chang B.C."/>
            <person name="Robin G.B."/>
        </authorList>
    </citation>
    <scope>NUCLEOTIDE SEQUENCE [LARGE SCALE GENOMIC DNA]</scope>
    <source>
        <strain evidence="3">ISS534</strain>
    </source>
</reference>
<dbReference type="EMBL" id="JBEUSY010000360">
    <property type="protein sequence ID" value="KAL1236802.1"/>
    <property type="molecule type" value="Genomic_DNA"/>
</dbReference>
<feature type="domain" description="Importin subunit beta-1/Transportin-1-like TPR repeats" evidence="2">
    <location>
        <begin position="25"/>
        <end position="92"/>
    </location>
</feature>
<evidence type="ECO:0000256" key="1">
    <source>
        <dbReference type="ARBA" id="ARBA00022737"/>
    </source>
</evidence>
<dbReference type="Pfam" id="PF25574">
    <property type="entry name" value="TPR_IMB1"/>
    <property type="match status" value="1"/>
</dbReference>
<gene>
    <name evidence="3" type="ORF">TSPI_08891</name>
</gene>
<keyword evidence="1" id="KW-0677">Repeat</keyword>
<comment type="caution">
    <text evidence="3">The sequence shown here is derived from an EMBL/GenBank/DDBJ whole genome shotgun (WGS) entry which is preliminary data.</text>
</comment>
<sequence length="103" mass="12036">MMELADDNCKEGITYACEKSTTQWNCLGDSFQKYMTMFFPYVLIALKNREEYQVCSAAVGVCDDLSRVLKDRFAPYVPELMQLLYEILANTDNVKKKERFEHQ</sequence>
<dbReference type="SUPFAM" id="SSF48371">
    <property type="entry name" value="ARM repeat"/>
    <property type="match status" value="1"/>
</dbReference>
<keyword evidence="4" id="KW-1185">Reference proteome</keyword>
<evidence type="ECO:0000313" key="4">
    <source>
        <dbReference type="Proteomes" id="UP001558632"/>
    </source>
</evidence>
<dbReference type="Proteomes" id="UP001558632">
    <property type="component" value="Unassembled WGS sequence"/>
</dbReference>
<dbReference type="Gene3D" id="1.25.10.10">
    <property type="entry name" value="Leucine-rich Repeat Variant"/>
    <property type="match status" value="1"/>
</dbReference>
<accession>A0ABR3KGF5</accession>